<evidence type="ECO:0000259" key="5">
    <source>
        <dbReference type="PROSITE" id="PS51387"/>
    </source>
</evidence>
<organism evidence="6 7">
    <name type="scientific">Bombardia bombarda</name>
    <dbReference type="NCBI Taxonomy" id="252184"/>
    <lineage>
        <taxon>Eukaryota</taxon>
        <taxon>Fungi</taxon>
        <taxon>Dikarya</taxon>
        <taxon>Ascomycota</taxon>
        <taxon>Pezizomycotina</taxon>
        <taxon>Sordariomycetes</taxon>
        <taxon>Sordariomycetidae</taxon>
        <taxon>Sordariales</taxon>
        <taxon>Lasiosphaeriaceae</taxon>
        <taxon>Bombardia</taxon>
    </lineage>
</organism>
<dbReference type="InterPro" id="IPR036318">
    <property type="entry name" value="FAD-bd_PCMH-like_sf"/>
</dbReference>
<sequence length="483" mass="51864">MAPTALPEQAECLKAAGLEARILLPASPEYAVRIDSYWSNSAKLRPACILQPCSALEVASAVKALAAAGQKFAVRSGGCNFWPSNNIENGVTIDLGQMGSISYDNESETVRIGPGARWGQVYERLAKFDRAVAGGREATVGIAGLVLGGGNTLFTGRYGFACDQVVEFEVVLADGRIIVADAGGDHSDLFLTLKGGGNNFGIVTALTMRAVRCGSIWGGGAMLPVDVVPAAADAFVEFTEKVADDPDSNLICMVAHLQPKPGIVIAALYANMAGVEKPSIFSKWLAFPELFASYKKTTILELMVTTEQATGYRGIWFTMSLKNDASVIIKAVELHEKLVADMEAHIADHDFKTQCIFQPLPRLFSQHSVAAGGNVLGIENNGVDGILWGAHVMVRTAELEAWAYPRVRQFYEDVRDFAASLPVPGGGLLSWITANYANPSQEVLQSYGEENVSRIREAAAKYDPNRVFQHLCPGGFKISAVKE</sequence>
<dbReference type="Proteomes" id="UP001174934">
    <property type="component" value="Unassembled WGS sequence"/>
</dbReference>
<dbReference type="InterPro" id="IPR016169">
    <property type="entry name" value="FAD-bd_PCMH_sub2"/>
</dbReference>
<evidence type="ECO:0000313" key="6">
    <source>
        <dbReference type="EMBL" id="KAK0629342.1"/>
    </source>
</evidence>
<evidence type="ECO:0000256" key="3">
    <source>
        <dbReference type="ARBA" id="ARBA00022827"/>
    </source>
</evidence>
<dbReference type="InterPro" id="IPR006094">
    <property type="entry name" value="Oxid_FAD_bind_N"/>
</dbReference>
<accession>A0AA39X8L9</accession>
<dbReference type="GO" id="GO:0016491">
    <property type="term" value="F:oxidoreductase activity"/>
    <property type="evidence" value="ECO:0007669"/>
    <property type="project" value="UniProtKB-KW"/>
</dbReference>
<feature type="domain" description="FAD-binding PCMH-type" evidence="5">
    <location>
        <begin position="42"/>
        <end position="213"/>
    </location>
</feature>
<keyword evidence="4" id="KW-0560">Oxidoreductase</keyword>
<dbReference type="PANTHER" id="PTHR42973:SF53">
    <property type="entry name" value="FAD-BINDING PCMH-TYPE DOMAIN-CONTAINING PROTEIN-RELATED"/>
    <property type="match status" value="1"/>
</dbReference>
<dbReference type="Pfam" id="PF01565">
    <property type="entry name" value="FAD_binding_4"/>
    <property type="match status" value="1"/>
</dbReference>
<dbReference type="PROSITE" id="PS51387">
    <property type="entry name" value="FAD_PCMH"/>
    <property type="match status" value="1"/>
</dbReference>
<evidence type="ECO:0000256" key="1">
    <source>
        <dbReference type="ARBA" id="ARBA00005466"/>
    </source>
</evidence>
<name>A0AA39X8L9_9PEZI</name>
<gene>
    <name evidence="6" type="ORF">B0T17DRAFT_490749</name>
</gene>
<dbReference type="SUPFAM" id="SSF56176">
    <property type="entry name" value="FAD-binding/transporter-associated domain-like"/>
    <property type="match status" value="1"/>
</dbReference>
<keyword evidence="3" id="KW-0274">FAD</keyword>
<dbReference type="AlphaFoldDB" id="A0AA39X8L9"/>
<evidence type="ECO:0000256" key="4">
    <source>
        <dbReference type="ARBA" id="ARBA00023002"/>
    </source>
</evidence>
<evidence type="ECO:0000256" key="2">
    <source>
        <dbReference type="ARBA" id="ARBA00022630"/>
    </source>
</evidence>
<dbReference type="GO" id="GO:0071949">
    <property type="term" value="F:FAD binding"/>
    <property type="evidence" value="ECO:0007669"/>
    <property type="project" value="InterPro"/>
</dbReference>
<dbReference type="InterPro" id="IPR016166">
    <property type="entry name" value="FAD-bd_PCMH"/>
</dbReference>
<comment type="similarity">
    <text evidence="1">Belongs to the oxygen-dependent FAD-linked oxidoreductase family.</text>
</comment>
<dbReference type="InterPro" id="IPR050416">
    <property type="entry name" value="FAD-linked_Oxidoreductase"/>
</dbReference>
<comment type="caution">
    <text evidence="6">The sequence shown here is derived from an EMBL/GenBank/DDBJ whole genome shotgun (WGS) entry which is preliminary data.</text>
</comment>
<dbReference type="EMBL" id="JAULSR010000002">
    <property type="protein sequence ID" value="KAK0629342.1"/>
    <property type="molecule type" value="Genomic_DNA"/>
</dbReference>
<proteinExistence type="inferred from homology"/>
<keyword evidence="7" id="KW-1185">Reference proteome</keyword>
<protein>
    <recommendedName>
        <fullName evidence="5">FAD-binding PCMH-type domain-containing protein</fullName>
    </recommendedName>
</protein>
<dbReference type="Gene3D" id="3.30.465.10">
    <property type="match status" value="1"/>
</dbReference>
<reference evidence="6" key="1">
    <citation type="submission" date="2023-06" db="EMBL/GenBank/DDBJ databases">
        <title>Genome-scale phylogeny and comparative genomics of the fungal order Sordariales.</title>
        <authorList>
            <consortium name="Lawrence Berkeley National Laboratory"/>
            <person name="Hensen N."/>
            <person name="Bonometti L."/>
            <person name="Westerberg I."/>
            <person name="Brannstrom I.O."/>
            <person name="Guillou S."/>
            <person name="Cros-Aarteil S."/>
            <person name="Calhoun S."/>
            <person name="Haridas S."/>
            <person name="Kuo A."/>
            <person name="Mondo S."/>
            <person name="Pangilinan J."/>
            <person name="Riley R."/>
            <person name="LaButti K."/>
            <person name="Andreopoulos B."/>
            <person name="Lipzen A."/>
            <person name="Chen C."/>
            <person name="Yanf M."/>
            <person name="Daum C."/>
            <person name="Ng V."/>
            <person name="Clum A."/>
            <person name="Steindorff A."/>
            <person name="Ohm R."/>
            <person name="Martin F."/>
            <person name="Silar P."/>
            <person name="Natvig D."/>
            <person name="Lalanne C."/>
            <person name="Gautier V."/>
            <person name="Ament-velasquez S.L."/>
            <person name="Kruys A."/>
            <person name="Hutchinson M.I."/>
            <person name="Powell A.J."/>
            <person name="Barry K."/>
            <person name="Miller A.N."/>
            <person name="Grigoriev I.V."/>
            <person name="Debuchy R."/>
            <person name="Gladieux P."/>
            <person name="Thoren M.H."/>
            <person name="Johannesson H."/>
        </authorList>
    </citation>
    <scope>NUCLEOTIDE SEQUENCE</scope>
    <source>
        <strain evidence="6">SMH3391-2</strain>
    </source>
</reference>
<keyword evidence="2" id="KW-0285">Flavoprotein</keyword>
<evidence type="ECO:0000313" key="7">
    <source>
        <dbReference type="Proteomes" id="UP001174934"/>
    </source>
</evidence>
<dbReference type="PANTHER" id="PTHR42973">
    <property type="entry name" value="BINDING OXIDOREDUCTASE, PUTATIVE (AFU_ORTHOLOGUE AFUA_1G17690)-RELATED"/>
    <property type="match status" value="1"/>
</dbReference>